<dbReference type="EMBL" id="QGLF01000002">
    <property type="protein sequence ID" value="PWR22082.1"/>
    <property type="molecule type" value="Genomic_DNA"/>
</dbReference>
<organism evidence="2 3">
    <name type="scientific">Zavarzinia compransoris</name>
    <dbReference type="NCBI Taxonomy" id="1264899"/>
    <lineage>
        <taxon>Bacteria</taxon>
        <taxon>Pseudomonadati</taxon>
        <taxon>Pseudomonadota</taxon>
        <taxon>Alphaproteobacteria</taxon>
        <taxon>Rhodospirillales</taxon>
        <taxon>Zavarziniaceae</taxon>
        <taxon>Zavarzinia</taxon>
    </lineage>
</organism>
<proteinExistence type="predicted"/>
<keyword evidence="3" id="KW-1185">Reference proteome</keyword>
<feature type="signal peptide" evidence="1">
    <location>
        <begin position="1"/>
        <end position="24"/>
    </location>
</feature>
<dbReference type="AlphaFoldDB" id="A0A317E639"/>
<dbReference type="Proteomes" id="UP000246077">
    <property type="component" value="Unassembled WGS sequence"/>
</dbReference>
<comment type="caution">
    <text evidence="2">The sequence shown here is derived from an EMBL/GenBank/DDBJ whole genome shotgun (WGS) entry which is preliminary data.</text>
</comment>
<evidence type="ECO:0000313" key="2">
    <source>
        <dbReference type="EMBL" id="PWR22082.1"/>
    </source>
</evidence>
<evidence type="ECO:0000256" key="1">
    <source>
        <dbReference type="SAM" id="SignalP"/>
    </source>
</evidence>
<feature type="chain" id="PRO_5016252984" evidence="1">
    <location>
        <begin position="25"/>
        <end position="199"/>
    </location>
</feature>
<dbReference type="RefSeq" id="WP_109920727.1">
    <property type="nucleotide sequence ID" value="NZ_QGLF01000002.1"/>
</dbReference>
<protein>
    <submittedName>
        <fullName evidence="2">Uncharacterized protein</fullName>
    </submittedName>
</protein>
<accession>A0A317E639</accession>
<gene>
    <name evidence="2" type="ORF">DKG75_08895</name>
</gene>
<evidence type="ECO:0000313" key="3">
    <source>
        <dbReference type="Proteomes" id="UP000246077"/>
    </source>
</evidence>
<reference evidence="3" key="1">
    <citation type="submission" date="2018-05" db="EMBL/GenBank/DDBJ databases">
        <title>Zavarzinia sp. HR-AS.</title>
        <authorList>
            <person name="Lee Y."/>
            <person name="Jeon C.O."/>
        </authorList>
    </citation>
    <scope>NUCLEOTIDE SEQUENCE [LARGE SCALE GENOMIC DNA]</scope>
    <source>
        <strain evidence="3">DSM 1231</strain>
    </source>
</reference>
<keyword evidence="1" id="KW-0732">Signal</keyword>
<name>A0A317E639_9PROT</name>
<sequence length="199" mass="20167">MIRVPAVLALILCAALLLPRPAAAEGCLADGGAAADFVLIDGGSRLSPAAFAEVARLIAKVRGWEIEGCGPDLATPLGEVLPPDLIHRVNGLLTASFPDGPENNIPPDLLRTLHLGVPATPCLARVEAGIENRCPVAVTVQHCTEAACPADDGLWLLAGETAAVAGPVFACPTGTTAEALTRAGAGLAGYCRLPEGGMP</sequence>